<evidence type="ECO:0000259" key="7">
    <source>
        <dbReference type="Pfam" id="PF07980"/>
    </source>
</evidence>
<comment type="caution">
    <text evidence="9">The sequence shown here is derived from an EMBL/GenBank/DDBJ whole genome shotgun (WGS) entry which is preliminary data.</text>
</comment>
<evidence type="ECO:0000313" key="10">
    <source>
        <dbReference type="Proteomes" id="UP001621706"/>
    </source>
</evidence>
<dbReference type="Gene3D" id="1.25.40.390">
    <property type="match status" value="1"/>
</dbReference>
<reference evidence="9 10" key="1">
    <citation type="submission" date="2024-02" db="EMBL/GenBank/DDBJ databases">
        <title>Comparative Genomic Analysis of Flavobacterium Species Causing Columnaris Disease of Freshwater Fish in Thailand: Insights into Virulence and Resistance Mechanisms.</title>
        <authorList>
            <person name="Nguyen D."/>
            <person name="Chokmangmeepisarn P."/>
            <person name="Khianchaikhan K."/>
            <person name="Morishita M."/>
            <person name="Bunnoy A."/>
            <person name="Rodkhum C."/>
        </authorList>
    </citation>
    <scope>NUCLEOTIDE SEQUENCE [LARGE SCALE GENOMIC DNA]</scope>
    <source>
        <strain evidence="9 10">CNRT2201</strain>
    </source>
</reference>
<dbReference type="PROSITE" id="PS51257">
    <property type="entry name" value="PROKAR_LIPOPROTEIN"/>
    <property type="match status" value="1"/>
</dbReference>
<feature type="domain" description="RagB/SusD" evidence="7">
    <location>
        <begin position="344"/>
        <end position="472"/>
    </location>
</feature>
<evidence type="ECO:0000256" key="5">
    <source>
        <dbReference type="ARBA" id="ARBA00023237"/>
    </source>
</evidence>
<feature type="region of interest" description="Disordered" evidence="6">
    <location>
        <begin position="279"/>
        <end position="300"/>
    </location>
</feature>
<sequence>MKNFYISALFLSLIFGGCQTDLNVSAQDESSRDVVFNTGLGVKSFTTGLYGLAQQEGAFGGVPQLLGEWQSDNIGFRGTFPTLIEIRDYTTISTNGNIASIWQDHYEIITQANTIISRAYSTPDVDFSKEERDQVVGEAKFMRALAYFQLNCLFAQPIQTVGSGGLSVPLVTQYVKSVDEIGLRSTARATIGQIYNQIELDLLDAINKITKFDRSRANIGAAKALLARVYLYQNKFDLAANYANQVINMPEFTFANDYLFYDNKTSSEHIFNLVSLTNDSQSGSNENGPSVSFSTLTNSSTQGGRGDCPFSANLNATFSASNGDLRYTLKRADEINSARFFTTKYDDGKNQSSDFSVIRISEMYLIRAEANLRAGTAVGANPIDDVNKIRRRARVADLTAPLTLDNIITERRLEFCFEGHRRMDLLRNGIQLRSSGTVPAPTETMPGKPKVILPIPQRELDLNKNLIQNSGY</sequence>
<name>A0ABW8PAQ5_9FLAO</name>
<dbReference type="EMBL" id="JAZGZP010000015">
    <property type="protein sequence ID" value="MFK7001396.1"/>
    <property type="molecule type" value="Genomic_DNA"/>
</dbReference>
<evidence type="ECO:0000256" key="3">
    <source>
        <dbReference type="ARBA" id="ARBA00022729"/>
    </source>
</evidence>
<evidence type="ECO:0000313" key="9">
    <source>
        <dbReference type="EMBL" id="MFK7001396.1"/>
    </source>
</evidence>
<gene>
    <name evidence="9" type="ORF">V3I07_10855</name>
</gene>
<dbReference type="RefSeq" id="WP_088398434.1">
    <property type="nucleotide sequence ID" value="NZ_CP067377.1"/>
</dbReference>
<comment type="similarity">
    <text evidence="2">Belongs to the SusD family.</text>
</comment>
<dbReference type="InterPro" id="IPR012944">
    <property type="entry name" value="SusD_RagB_dom"/>
</dbReference>
<proteinExistence type="inferred from homology"/>
<feature type="domain" description="SusD-like N-terminal" evidence="8">
    <location>
        <begin position="64"/>
        <end position="231"/>
    </location>
</feature>
<protein>
    <submittedName>
        <fullName evidence="9">RagB/SusD family nutrient uptake outer membrane protein</fullName>
    </submittedName>
</protein>
<dbReference type="Pfam" id="PF07980">
    <property type="entry name" value="SusD_RagB"/>
    <property type="match status" value="1"/>
</dbReference>
<keyword evidence="10" id="KW-1185">Reference proteome</keyword>
<accession>A0ABW8PAQ5</accession>
<organism evidence="9 10">
    <name type="scientific">Flavobacterium oreochromis</name>
    <dbReference type="NCBI Taxonomy" id="2906078"/>
    <lineage>
        <taxon>Bacteria</taxon>
        <taxon>Pseudomonadati</taxon>
        <taxon>Bacteroidota</taxon>
        <taxon>Flavobacteriia</taxon>
        <taxon>Flavobacteriales</taxon>
        <taxon>Flavobacteriaceae</taxon>
        <taxon>Flavobacterium</taxon>
    </lineage>
</organism>
<dbReference type="InterPro" id="IPR011990">
    <property type="entry name" value="TPR-like_helical_dom_sf"/>
</dbReference>
<evidence type="ECO:0000256" key="4">
    <source>
        <dbReference type="ARBA" id="ARBA00023136"/>
    </source>
</evidence>
<keyword evidence="3" id="KW-0732">Signal</keyword>
<dbReference type="Pfam" id="PF14322">
    <property type="entry name" value="SusD-like_3"/>
    <property type="match status" value="1"/>
</dbReference>
<comment type="subcellular location">
    <subcellularLocation>
        <location evidence="1">Cell outer membrane</location>
    </subcellularLocation>
</comment>
<dbReference type="CDD" id="cd08977">
    <property type="entry name" value="SusD"/>
    <property type="match status" value="1"/>
</dbReference>
<evidence type="ECO:0000256" key="1">
    <source>
        <dbReference type="ARBA" id="ARBA00004442"/>
    </source>
</evidence>
<evidence type="ECO:0000256" key="2">
    <source>
        <dbReference type="ARBA" id="ARBA00006275"/>
    </source>
</evidence>
<dbReference type="InterPro" id="IPR033985">
    <property type="entry name" value="SusD-like_N"/>
</dbReference>
<keyword evidence="4" id="KW-0472">Membrane</keyword>
<dbReference type="SUPFAM" id="SSF48452">
    <property type="entry name" value="TPR-like"/>
    <property type="match status" value="1"/>
</dbReference>
<evidence type="ECO:0000259" key="8">
    <source>
        <dbReference type="Pfam" id="PF14322"/>
    </source>
</evidence>
<keyword evidence="5" id="KW-0998">Cell outer membrane</keyword>
<evidence type="ECO:0000256" key="6">
    <source>
        <dbReference type="SAM" id="MobiDB-lite"/>
    </source>
</evidence>
<dbReference type="Proteomes" id="UP001621706">
    <property type="component" value="Unassembled WGS sequence"/>
</dbReference>